<organism evidence="2 3">
    <name type="scientific">Rhizobium etli</name>
    <dbReference type="NCBI Taxonomy" id="29449"/>
    <lineage>
        <taxon>Bacteria</taxon>
        <taxon>Pseudomonadati</taxon>
        <taxon>Pseudomonadota</taxon>
        <taxon>Alphaproteobacteria</taxon>
        <taxon>Hyphomicrobiales</taxon>
        <taxon>Rhizobiaceae</taxon>
        <taxon>Rhizobium/Agrobacterium group</taxon>
        <taxon>Rhizobium</taxon>
    </lineage>
</organism>
<dbReference type="EMBL" id="CP020906">
    <property type="protein sequence ID" value="ARQ09846.1"/>
    <property type="molecule type" value="Genomic_DNA"/>
</dbReference>
<dbReference type="RefSeq" id="WP_198388399.1">
    <property type="nucleotide sequence ID" value="NZ_CP020906.1"/>
</dbReference>
<gene>
    <name evidence="2" type="ORF">NXC12_CH01803</name>
</gene>
<protein>
    <submittedName>
        <fullName evidence="2">Uncharacterized protein</fullName>
    </submittedName>
</protein>
<proteinExistence type="predicted"/>
<reference evidence="2 3" key="1">
    <citation type="submission" date="2017-04" db="EMBL/GenBank/DDBJ databases">
        <title>Complete genome sequences of Rhizobium genomic linages associated to common bean (phaseolus vulgaris).</title>
        <authorList>
            <person name="Santamaria R.I."/>
            <person name="Bustos P."/>
            <person name="Perez-Carrascal O."/>
            <person name="Martinez-Flores I."/>
            <person name="Juarez S."/>
            <person name="Lozano L."/>
            <person name="Miranda F."/>
            <person name="Vinuesa P."/>
            <person name="Martinez-Romero E."/>
            <person name="Cevallos M.A."/>
            <person name="Romero D."/>
            <person name="Davila G."/>
            <person name="Gonzalez V."/>
        </authorList>
    </citation>
    <scope>NUCLEOTIDE SEQUENCE [LARGE SCALE GENOMIC DNA]</scope>
    <source>
        <strain evidence="2 3">NXC12</strain>
    </source>
</reference>
<feature type="region of interest" description="Disordered" evidence="1">
    <location>
        <begin position="1"/>
        <end position="57"/>
    </location>
</feature>
<dbReference type="Proteomes" id="UP000194159">
    <property type="component" value="Chromosome"/>
</dbReference>
<feature type="compositionally biased region" description="Basic and acidic residues" evidence="1">
    <location>
        <begin position="8"/>
        <end position="17"/>
    </location>
</feature>
<evidence type="ECO:0000313" key="2">
    <source>
        <dbReference type="EMBL" id="ARQ09846.1"/>
    </source>
</evidence>
<accession>A0AAN1BF79</accession>
<evidence type="ECO:0000256" key="1">
    <source>
        <dbReference type="SAM" id="MobiDB-lite"/>
    </source>
</evidence>
<dbReference type="AlphaFoldDB" id="A0AAN1BF79"/>
<name>A0AAN1BF79_RHIET</name>
<evidence type="ECO:0000313" key="3">
    <source>
        <dbReference type="Proteomes" id="UP000194159"/>
    </source>
</evidence>
<feature type="compositionally biased region" description="Basic and acidic residues" evidence="1">
    <location>
        <begin position="35"/>
        <end position="48"/>
    </location>
</feature>
<sequence>MATNSIPDRAKLPDRSKPPVTMGNSREAGEGLTDADPKTRRADQKERIPSPQFSNRK</sequence>